<gene>
    <name evidence="5" type="ORF">SAMN05444955_103123</name>
</gene>
<dbReference type="InterPro" id="IPR019734">
    <property type="entry name" value="TPR_rpt"/>
</dbReference>
<dbReference type="Pfam" id="PF13176">
    <property type="entry name" value="TPR_7"/>
    <property type="match status" value="1"/>
</dbReference>
<feature type="domain" description="HTH cro/C1-type" evidence="4">
    <location>
        <begin position="1"/>
        <end position="45"/>
    </location>
</feature>
<evidence type="ECO:0000313" key="5">
    <source>
        <dbReference type="EMBL" id="SEM91055.1"/>
    </source>
</evidence>
<keyword evidence="6" id="KW-1185">Reference proteome</keyword>
<dbReference type="EMBL" id="FOCQ01000003">
    <property type="protein sequence ID" value="SEM91055.1"/>
    <property type="molecule type" value="Genomic_DNA"/>
</dbReference>
<dbReference type="SUPFAM" id="SSF47413">
    <property type="entry name" value="lambda repressor-like DNA-binding domains"/>
    <property type="match status" value="1"/>
</dbReference>
<keyword evidence="1" id="KW-0677">Repeat</keyword>
<dbReference type="PROSITE" id="PS50943">
    <property type="entry name" value="HTH_CROC1"/>
    <property type="match status" value="1"/>
</dbReference>
<reference evidence="5 6" key="1">
    <citation type="submission" date="2016-10" db="EMBL/GenBank/DDBJ databases">
        <authorList>
            <person name="de Groot N.N."/>
        </authorList>
    </citation>
    <scope>NUCLEOTIDE SEQUENCE [LARGE SCALE GENOMIC DNA]</scope>
    <source>
        <strain evidence="5 6">DSM 46701</strain>
    </source>
</reference>
<dbReference type="GO" id="GO:0003677">
    <property type="term" value="F:DNA binding"/>
    <property type="evidence" value="ECO:0007669"/>
    <property type="project" value="InterPro"/>
</dbReference>
<dbReference type="Proteomes" id="UP000199695">
    <property type="component" value="Unassembled WGS sequence"/>
</dbReference>
<organism evidence="5 6">
    <name type="scientific">Lihuaxuella thermophila</name>
    <dbReference type="NCBI Taxonomy" id="1173111"/>
    <lineage>
        <taxon>Bacteria</taxon>
        <taxon>Bacillati</taxon>
        <taxon>Bacillota</taxon>
        <taxon>Bacilli</taxon>
        <taxon>Bacillales</taxon>
        <taxon>Thermoactinomycetaceae</taxon>
        <taxon>Lihuaxuella</taxon>
    </lineage>
</organism>
<accession>A0A1H8C7L9</accession>
<dbReference type="STRING" id="1173111.SAMN05444955_103123"/>
<feature type="repeat" description="TPR" evidence="3">
    <location>
        <begin position="218"/>
        <end position="251"/>
    </location>
</feature>
<dbReference type="InterPro" id="IPR010982">
    <property type="entry name" value="Lambda_DNA-bd_dom_sf"/>
</dbReference>
<name>A0A1H8C7L9_9BACL</name>
<dbReference type="PANTHER" id="PTHR45641:SF19">
    <property type="entry name" value="NEPHROCYSTIN-3"/>
    <property type="match status" value="1"/>
</dbReference>
<dbReference type="PANTHER" id="PTHR45641">
    <property type="entry name" value="TETRATRICOPEPTIDE REPEAT PROTEIN (AFU_ORTHOLOGUE AFUA_6G03870)"/>
    <property type="match status" value="1"/>
</dbReference>
<keyword evidence="2 3" id="KW-0802">TPR repeat</keyword>
<evidence type="ECO:0000256" key="2">
    <source>
        <dbReference type="ARBA" id="ARBA00022803"/>
    </source>
</evidence>
<dbReference type="CDD" id="cd00093">
    <property type="entry name" value="HTH_XRE"/>
    <property type="match status" value="1"/>
</dbReference>
<proteinExistence type="predicted"/>
<dbReference type="PROSITE" id="PS50005">
    <property type="entry name" value="TPR"/>
    <property type="match status" value="3"/>
</dbReference>
<evidence type="ECO:0000259" key="4">
    <source>
        <dbReference type="PROSITE" id="PS50943"/>
    </source>
</evidence>
<dbReference type="AlphaFoldDB" id="A0A1H8C7L9"/>
<dbReference type="InterPro" id="IPR001387">
    <property type="entry name" value="Cro/C1-type_HTH"/>
</dbReference>
<evidence type="ECO:0000313" key="6">
    <source>
        <dbReference type="Proteomes" id="UP000199695"/>
    </source>
</evidence>
<dbReference type="Pfam" id="PF01381">
    <property type="entry name" value="HTH_3"/>
    <property type="match status" value="1"/>
</dbReference>
<dbReference type="Gene3D" id="1.25.40.10">
    <property type="entry name" value="Tetratricopeptide repeat domain"/>
    <property type="match status" value="1"/>
</dbReference>
<dbReference type="SMART" id="SM00028">
    <property type="entry name" value="TPR"/>
    <property type="match status" value="7"/>
</dbReference>
<protein>
    <submittedName>
        <fullName evidence="5">Tetratricopeptide repeat-containing protein</fullName>
    </submittedName>
</protein>
<sequence length="426" mass="49526">MTQSRLAEGIISVPYLSLIENGKATPGMDILKLLAERLQTSVERLMGITDHGTLEEARKLINEVQSALTYAGYEEAERKMKQLKLLARYIADPKILMEIDLLEINLWVINYNEEKFYPLLEAFEAKWDSYVDEPSLAVKYFRIKGNIEYLKSRYDYALKYYKQALKLLPKISDEIEKGYIYSNIGKTYLLLSNPALSIVYMEKALHIMMHNDRWLEVCSYLNIIGSGYTRTREYDEAIGYFERVIRICKQFHFSNSFMCQAYHEMAICYLKLGDFDRSIHYLHLSLQVHDEKLPDWEAGIFHKIMGLVYIRKGDFSKAESHITQAINLCREHPRQTAECSVYLGQIRYAQGDHASFQRLYMEAISIFESLNLPEKVASTAHVLGEFLLSQGQEREAFPYLAKAARNYKQMIYTTEFDATLPTRSNL</sequence>
<dbReference type="Gene3D" id="1.10.260.40">
    <property type="entry name" value="lambda repressor-like DNA-binding domains"/>
    <property type="match status" value="1"/>
</dbReference>
<feature type="repeat" description="TPR" evidence="3">
    <location>
        <begin position="259"/>
        <end position="292"/>
    </location>
</feature>
<dbReference type="InterPro" id="IPR011990">
    <property type="entry name" value="TPR-like_helical_dom_sf"/>
</dbReference>
<evidence type="ECO:0000256" key="3">
    <source>
        <dbReference type="PROSITE-ProRule" id="PRU00339"/>
    </source>
</evidence>
<dbReference type="Pfam" id="PF13424">
    <property type="entry name" value="TPR_12"/>
    <property type="match status" value="1"/>
</dbReference>
<evidence type="ECO:0000256" key="1">
    <source>
        <dbReference type="ARBA" id="ARBA00022737"/>
    </source>
</evidence>
<feature type="repeat" description="TPR" evidence="3">
    <location>
        <begin position="138"/>
        <end position="171"/>
    </location>
</feature>
<dbReference type="OrthoDB" id="252257at2"/>
<dbReference type="SUPFAM" id="SSF48452">
    <property type="entry name" value="TPR-like"/>
    <property type="match status" value="2"/>
</dbReference>